<evidence type="ECO:0000313" key="3">
    <source>
        <dbReference type="Proteomes" id="UP000735302"/>
    </source>
</evidence>
<feature type="region of interest" description="Disordered" evidence="1">
    <location>
        <begin position="1"/>
        <end position="27"/>
    </location>
</feature>
<accession>A0AAV4DD05</accession>
<evidence type="ECO:0000313" key="2">
    <source>
        <dbReference type="EMBL" id="GFO42132.1"/>
    </source>
</evidence>
<evidence type="ECO:0000256" key="1">
    <source>
        <dbReference type="SAM" id="MobiDB-lite"/>
    </source>
</evidence>
<dbReference type="Proteomes" id="UP000735302">
    <property type="component" value="Unassembled WGS sequence"/>
</dbReference>
<comment type="caution">
    <text evidence="2">The sequence shown here is derived from an EMBL/GenBank/DDBJ whole genome shotgun (WGS) entry which is preliminary data.</text>
</comment>
<reference evidence="2 3" key="1">
    <citation type="journal article" date="2021" name="Elife">
        <title>Chloroplast acquisition without the gene transfer in kleptoplastic sea slugs, Plakobranchus ocellatus.</title>
        <authorList>
            <person name="Maeda T."/>
            <person name="Takahashi S."/>
            <person name="Yoshida T."/>
            <person name="Shimamura S."/>
            <person name="Takaki Y."/>
            <person name="Nagai Y."/>
            <person name="Toyoda A."/>
            <person name="Suzuki Y."/>
            <person name="Arimoto A."/>
            <person name="Ishii H."/>
            <person name="Satoh N."/>
            <person name="Nishiyama T."/>
            <person name="Hasebe M."/>
            <person name="Maruyama T."/>
            <person name="Minagawa J."/>
            <person name="Obokata J."/>
            <person name="Shigenobu S."/>
        </authorList>
    </citation>
    <scope>NUCLEOTIDE SEQUENCE [LARGE SCALE GENOMIC DNA]</scope>
</reference>
<name>A0AAV4DD05_9GAST</name>
<organism evidence="2 3">
    <name type="scientific">Plakobranchus ocellatus</name>
    <dbReference type="NCBI Taxonomy" id="259542"/>
    <lineage>
        <taxon>Eukaryota</taxon>
        <taxon>Metazoa</taxon>
        <taxon>Spiralia</taxon>
        <taxon>Lophotrochozoa</taxon>
        <taxon>Mollusca</taxon>
        <taxon>Gastropoda</taxon>
        <taxon>Heterobranchia</taxon>
        <taxon>Euthyneura</taxon>
        <taxon>Panpulmonata</taxon>
        <taxon>Sacoglossa</taxon>
        <taxon>Placobranchoidea</taxon>
        <taxon>Plakobranchidae</taxon>
        <taxon>Plakobranchus</taxon>
    </lineage>
</organism>
<proteinExistence type="predicted"/>
<keyword evidence="3" id="KW-1185">Reference proteome</keyword>
<dbReference type="EMBL" id="BLXT01007756">
    <property type="protein sequence ID" value="GFO42132.1"/>
    <property type="molecule type" value="Genomic_DNA"/>
</dbReference>
<feature type="compositionally biased region" description="Polar residues" evidence="1">
    <location>
        <begin position="10"/>
        <end position="22"/>
    </location>
</feature>
<sequence>MKKPSHLKNLASSGPTVGQFSSRAPEMSNVRCQEKTLLTRLIKAHINGEDINIRSGHSWSVLDNVRGRSESCIRALILAVAHQLPARVTAKYTAAEDTKETQAKSQNVECMSTLCIV</sequence>
<dbReference type="AlphaFoldDB" id="A0AAV4DD05"/>
<protein>
    <submittedName>
        <fullName evidence="2">Uncharacterized protein</fullName>
    </submittedName>
</protein>
<gene>
    <name evidence="2" type="ORF">PoB_006863700</name>
</gene>